<dbReference type="SUPFAM" id="SSF90257">
    <property type="entry name" value="Myosin rod fragments"/>
    <property type="match status" value="1"/>
</dbReference>
<evidence type="ECO:0000256" key="1">
    <source>
        <dbReference type="SAM" id="Coils"/>
    </source>
</evidence>
<protein>
    <recommendedName>
        <fullName evidence="6">Chromosome partition protein Smc</fullName>
    </recommendedName>
</protein>
<dbReference type="EMBL" id="JAUOZU010000006">
    <property type="protein sequence ID" value="MDO6964106.1"/>
    <property type="molecule type" value="Genomic_DNA"/>
</dbReference>
<evidence type="ECO:0000313" key="4">
    <source>
        <dbReference type="EMBL" id="MDO6964106.1"/>
    </source>
</evidence>
<feature type="coiled-coil region" evidence="1">
    <location>
        <begin position="209"/>
        <end position="309"/>
    </location>
</feature>
<dbReference type="PANTHER" id="PTHR45615">
    <property type="entry name" value="MYOSIN HEAVY CHAIN, NON-MUSCLE"/>
    <property type="match status" value="1"/>
</dbReference>
<keyword evidence="1" id="KW-0175">Coiled coil</keyword>
<evidence type="ECO:0000313" key="5">
    <source>
        <dbReference type="Proteomes" id="UP001174932"/>
    </source>
</evidence>
<evidence type="ECO:0008006" key="6">
    <source>
        <dbReference type="Google" id="ProtNLM"/>
    </source>
</evidence>
<feature type="transmembrane region" description="Helical" evidence="3">
    <location>
        <begin position="20"/>
        <end position="40"/>
    </location>
</feature>
<dbReference type="Proteomes" id="UP001174932">
    <property type="component" value="Unassembled WGS sequence"/>
</dbReference>
<accession>A0ABT8YKG7</accession>
<dbReference type="Gene3D" id="1.10.287.1490">
    <property type="match status" value="1"/>
</dbReference>
<keyword evidence="5" id="KW-1185">Reference proteome</keyword>
<keyword evidence="3" id="KW-0472">Membrane</keyword>
<keyword evidence="3" id="KW-0812">Transmembrane</keyword>
<keyword evidence="3" id="KW-1133">Transmembrane helix</keyword>
<dbReference type="RefSeq" id="WP_304376016.1">
    <property type="nucleotide sequence ID" value="NZ_JAUOZU010000006.1"/>
</dbReference>
<feature type="region of interest" description="Disordered" evidence="2">
    <location>
        <begin position="311"/>
        <end position="358"/>
    </location>
</feature>
<evidence type="ECO:0000256" key="3">
    <source>
        <dbReference type="SAM" id="Phobius"/>
    </source>
</evidence>
<feature type="compositionally biased region" description="Basic and acidic residues" evidence="2">
    <location>
        <begin position="322"/>
        <end position="336"/>
    </location>
</feature>
<proteinExistence type="predicted"/>
<sequence length="407" mass="44146">MVNQWGRDGNLATSSKGSSAGPIILSVVMLAVGLGAGYGATRFLGSGSSSELAARDARIAELQQTLSELKFDSQNSDGNQKALEDKISGLEADLIAANDSKASLQAEIEALQKTLDEAGDTSSELTRLRKSLKVSELQIIDLEKEIAAQQRSIDDLREGRASGDALAARNAELEKALADARVRLKTIPVLEDQIATLKEQLSTRTEDADREAQRRIASLEKTVAELEAKLRRAESGSDEAGRLTQEIADLKRQVISLSDRFKDRDREANALEGQLAKSRQDLKAQNDEIAALNAQIKKLKATNADLQAQIDRLDRPLVSPNDDTKTDEPKNDEPKDNPVVAGPREPDAVDGALNRMPGFSRLSDAKQAKLRDGLERGGCVTDSLKLVYKQVPPLALISLMRDLDSDC</sequence>
<name>A0ABT8YKG7_9HYPH</name>
<reference evidence="4" key="2">
    <citation type="submission" date="2023-07" db="EMBL/GenBank/DDBJ databases">
        <authorList>
            <person name="Shen H."/>
        </authorList>
    </citation>
    <scope>NUCLEOTIDE SEQUENCE</scope>
    <source>
        <strain evidence="4">TNR-22</strain>
    </source>
</reference>
<evidence type="ECO:0000256" key="2">
    <source>
        <dbReference type="SAM" id="MobiDB-lite"/>
    </source>
</evidence>
<feature type="coiled-coil region" evidence="1">
    <location>
        <begin position="80"/>
        <end position="159"/>
    </location>
</feature>
<gene>
    <name evidence="4" type="ORF">Q4481_09070</name>
</gene>
<comment type="caution">
    <text evidence="4">The sequence shown here is derived from an EMBL/GenBank/DDBJ whole genome shotgun (WGS) entry which is preliminary data.</text>
</comment>
<organism evidence="4 5">
    <name type="scientific">Rhizobium alvei</name>
    <dbReference type="NCBI Taxonomy" id="1132659"/>
    <lineage>
        <taxon>Bacteria</taxon>
        <taxon>Pseudomonadati</taxon>
        <taxon>Pseudomonadota</taxon>
        <taxon>Alphaproteobacteria</taxon>
        <taxon>Hyphomicrobiales</taxon>
        <taxon>Rhizobiaceae</taxon>
        <taxon>Rhizobium/Agrobacterium group</taxon>
        <taxon>Rhizobium</taxon>
    </lineage>
</organism>
<reference evidence="4" key="1">
    <citation type="journal article" date="2015" name="Int. J. Syst. Evol. Microbiol.">
        <title>Rhizobium alvei sp. nov., isolated from a freshwater river.</title>
        <authorList>
            <person name="Sheu S.Y."/>
            <person name="Huang H.W."/>
            <person name="Young C.C."/>
            <person name="Chen W.M."/>
        </authorList>
    </citation>
    <scope>NUCLEOTIDE SEQUENCE</scope>
    <source>
        <strain evidence="4">TNR-22</strain>
    </source>
</reference>
<dbReference type="PANTHER" id="PTHR45615:SF80">
    <property type="entry name" value="GRIP DOMAIN-CONTAINING PROTEIN"/>
    <property type="match status" value="1"/>
</dbReference>